<sequence>MVFTQHDEGNHERLADRLANILTKLNDGQHLQIKTLAEEFKVSTRTISRDFDRLSASIPLLRDEKSKKYYLQENYLGKITAKDIINFAQISGISDLYPSLDTSFLREILDSRAHKIYSAKNYSVEDASQFKELFKIIRKAIQEHYEISFLYKGVTKNVQPYRLIHHHGNWYLAAVYKNNLRAYRLSRIEMLSDSSEVIYFVVDPSVISQLDKEDTIWFGLEKIEVILTVHAEVAEHFQARSLLPEQKIIRQLSDGSLLLSSQITHAKQILPLVRYWIPHLKIMSPERLQDEMEQEVKEYFGI</sequence>
<dbReference type="AlphaFoldDB" id="A0A7S6VZD3"/>
<dbReference type="InterPro" id="IPR036390">
    <property type="entry name" value="WH_DNA-bd_sf"/>
</dbReference>
<feature type="domain" description="WCX" evidence="3">
    <location>
        <begin position="222"/>
        <end position="298"/>
    </location>
</feature>
<dbReference type="Pfam" id="PF25583">
    <property type="entry name" value="WCX"/>
    <property type="match status" value="1"/>
</dbReference>
<proteinExistence type="predicted"/>
<dbReference type="Pfam" id="PF08279">
    <property type="entry name" value="HTH_11"/>
    <property type="match status" value="1"/>
</dbReference>
<feature type="domain" description="WYL" evidence="2">
    <location>
        <begin position="132"/>
        <end position="190"/>
    </location>
</feature>
<dbReference type="Proteomes" id="UP000593966">
    <property type="component" value="Chromosome"/>
</dbReference>
<reference evidence="4 5" key="1">
    <citation type="submission" date="2020-02" db="EMBL/GenBank/DDBJ databases">
        <title>Tigecycline-resistant Acinetobacter species from pigs and migratory birds.</title>
        <authorList>
            <person name="Chen C."/>
            <person name="Sun J."/>
            <person name="Liao X.-P."/>
            <person name="Liu Y.-H."/>
        </authorList>
    </citation>
    <scope>NUCLEOTIDE SEQUENCE [LARGE SCALE GENOMIC DNA]</scope>
    <source>
        <strain evidence="4 5">YH12207_T</strain>
    </source>
</reference>
<organism evidence="4 5">
    <name type="scientific">Acinetobacter piscicola</name>
    <dbReference type="NCBI Taxonomy" id="2006115"/>
    <lineage>
        <taxon>Bacteria</taxon>
        <taxon>Pseudomonadati</taxon>
        <taxon>Pseudomonadota</taxon>
        <taxon>Gammaproteobacteria</taxon>
        <taxon>Moraxellales</taxon>
        <taxon>Moraxellaceae</taxon>
        <taxon>Acinetobacter</taxon>
    </lineage>
</organism>
<dbReference type="InterPro" id="IPR057727">
    <property type="entry name" value="WCX_dom"/>
</dbReference>
<evidence type="ECO:0000259" key="2">
    <source>
        <dbReference type="Pfam" id="PF13280"/>
    </source>
</evidence>
<dbReference type="SUPFAM" id="SSF46785">
    <property type="entry name" value="Winged helix' DNA-binding domain"/>
    <property type="match status" value="1"/>
</dbReference>
<accession>A0A7S6VZD3</accession>
<dbReference type="InterPro" id="IPR051534">
    <property type="entry name" value="CBASS_pafABC_assoc_protein"/>
</dbReference>
<dbReference type="PANTHER" id="PTHR34580">
    <property type="match status" value="1"/>
</dbReference>
<evidence type="ECO:0000313" key="4">
    <source>
        <dbReference type="EMBL" id="QOW47666.1"/>
    </source>
</evidence>
<dbReference type="Gene3D" id="1.10.10.10">
    <property type="entry name" value="Winged helix-like DNA-binding domain superfamily/Winged helix DNA-binding domain"/>
    <property type="match status" value="1"/>
</dbReference>
<protein>
    <submittedName>
        <fullName evidence="4">WYL domain-containing protein</fullName>
    </submittedName>
</protein>
<dbReference type="InterPro" id="IPR026881">
    <property type="entry name" value="WYL_dom"/>
</dbReference>
<dbReference type="RefSeq" id="WP_180046566.1">
    <property type="nucleotide sequence ID" value="NZ_CP048659.1"/>
</dbReference>
<gene>
    <name evidence="4" type="ORF">G0028_18285</name>
</gene>
<evidence type="ECO:0000313" key="5">
    <source>
        <dbReference type="Proteomes" id="UP000593966"/>
    </source>
</evidence>
<evidence type="ECO:0000259" key="3">
    <source>
        <dbReference type="Pfam" id="PF25583"/>
    </source>
</evidence>
<dbReference type="Pfam" id="PF13280">
    <property type="entry name" value="WYL"/>
    <property type="match status" value="1"/>
</dbReference>
<name>A0A7S6VZD3_9GAMM</name>
<dbReference type="InterPro" id="IPR036388">
    <property type="entry name" value="WH-like_DNA-bd_sf"/>
</dbReference>
<dbReference type="EMBL" id="CP048659">
    <property type="protein sequence ID" value="QOW47666.1"/>
    <property type="molecule type" value="Genomic_DNA"/>
</dbReference>
<dbReference type="PANTHER" id="PTHR34580:SF1">
    <property type="entry name" value="PROTEIN PAFC"/>
    <property type="match status" value="1"/>
</dbReference>
<dbReference type="PROSITE" id="PS52050">
    <property type="entry name" value="WYL"/>
    <property type="match status" value="1"/>
</dbReference>
<feature type="domain" description="Helix-turn-helix type 11" evidence="1">
    <location>
        <begin position="17"/>
        <end position="57"/>
    </location>
</feature>
<dbReference type="InterPro" id="IPR013196">
    <property type="entry name" value="HTH_11"/>
</dbReference>
<evidence type="ECO:0000259" key="1">
    <source>
        <dbReference type="Pfam" id="PF08279"/>
    </source>
</evidence>
<keyword evidence="5" id="KW-1185">Reference proteome</keyword>